<evidence type="ECO:0000313" key="2">
    <source>
        <dbReference type="Proteomes" id="UP000821865"/>
    </source>
</evidence>
<reference evidence="1" key="1">
    <citation type="submission" date="2020-05" db="EMBL/GenBank/DDBJ databases">
        <title>Large-scale comparative analyses of tick genomes elucidate their genetic diversity and vector capacities.</title>
        <authorList>
            <person name="Jia N."/>
            <person name="Wang J."/>
            <person name="Shi W."/>
            <person name="Du L."/>
            <person name="Sun Y."/>
            <person name="Zhan W."/>
            <person name="Jiang J."/>
            <person name="Wang Q."/>
            <person name="Zhang B."/>
            <person name="Ji P."/>
            <person name="Sakyi L.B."/>
            <person name="Cui X."/>
            <person name="Yuan T."/>
            <person name="Jiang B."/>
            <person name="Yang W."/>
            <person name="Lam T.T.-Y."/>
            <person name="Chang Q."/>
            <person name="Ding S."/>
            <person name="Wang X."/>
            <person name="Zhu J."/>
            <person name="Ruan X."/>
            <person name="Zhao L."/>
            <person name="Wei J."/>
            <person name="Que T."/>
            <person name="Du C."/>
            <person name="Cheng J."/>
            <person name="Dai P."/>
            <person name="Han X."/>
            <person name="Huang E."/>
            <person name="Gao Y."/>
            <person name="Liu J."/>
            <person name="Shao H."/>
            <person name="Ye R."/>
            <person name="Li L."/>
            <person name="Wei W."/>
            <person name="Wang X."/>
            <person name="Wang C."/>
            <person name="Yang T."/>
            <person name="Huo Q."/>
            <person name="Li W."/>
            <person name="Guo W."/>
            <person name="Chen H."/>
            <person name="Zhou L."/>
            <person name="Ni X."/>
            <person name="Tian J."/>
            <person name="Zhou Y."/>
            <person name="Sheng Y."/>
            <person name="Liu T."/>
            <person name="Pan Y."/>
            <person name="Xia L."/>
            <person name="Li J."/>
            <person name="Zhao F."/>
            <person name="Cao W."/>
        </authorList>
    </citation>
    <scope>NUCLEOTIDE SEQUENCE</scope>
    <source>
        <strain evidence="1">Dsil-2018</strain>
    </source>
</reference>
<proteinExistence type="predicted"/>
<comment type="caution">
    <text evidence="1">The sequence shown here is derived from an EMBL/GenBank/DDBJ whole genome shotgun (WGS) entry which is preliminary data.</text>
</comment>
<accession>A0ACB8E3E6</accession>
<dbReference type="EMBL" id="CM023470">
    <property type="protein sequence ID" value="KAH7981106.1"/>
    <property type="molecule type" value="Genomic_DNA"/>
</dbReference>
<evidence type="ECO:0000313" key="1">
    <source>
        <dbReference type="EMBL" id="KAH7981106.1"/>
    </source>
</evidence>
<keyword evidence="2" id="KW-1185">Reference proteome</keyword>
<protein>
    <submittedName>
        <fullName evidence="1">Uncharacterized protein</fullName>
    </submittedName>
</protein>
<name>A0ACB8E3E6_DERSI</name>
<gene>
    <name evidence="1" type="ORF">HPB49_021626</name>
</gene>
<sequence>MSTVTAPKRRRRRKFKSKLSFGSTSSGPSTLLSNTKASLAELFAFHTLKPSDGKHQCGVARNAREAATSMPYMKGERLMTPRTTSTSDSRKPSDREQYVASASEDVESFIGDEQVIVRERPEPKALPESNVVDIVKQLREFLQENGPSEEEDLLKALSLSKAQRIIQVYGTLTAFLDRHPGFRVIHEHLYSFIYYQHPDDQDDEWECSSLVHDGDSTGSCAASTNESGRQYTVDRGDESRSARASSSSSSYYSDDSSYGDDKQEKRQMKNGWTQVPSLPRWESRALQAVPETCNAEAQTHGWDLTRFTEMQSNVKKSDAKIAELNEKAEDSPREPCPRGAGASRQDRRAARENTPSTTAECSGGNEQPPRHEPAEAHWHEWGARPSHPAAATAATASEVSTPSSQVPAEAARASHWRKAPSAKRPPLPKFHEFPGRKEQLAATCSDIDSMQSSPEGFSTKSKAECQITKIVQMVKKEQPDNSDDEIRRRLDQLRRSLGGFSKMTLSAIAALVIGRLKQDICTACAGPVPGYVLPFRSIPARSQAIIGSCVCLRPSKSVSARARATTGSFFCLLSSRPLSRLVPGISLVAVSASRVLTFVQACATARQIATPALPAVSVSFRMRYWACIPGHLLRKPGHLLNSPQLTTEPVLGLSWLPERLPDAHACCRVFPGRLTLETRALMTSRESSRRR</sequence>
<organism evidence="1 2">
    <name type="scientific">Dermacentor silvarum</name>
    <name type="common">Tick</name>
    <dbReference type="NCBI Taxonomy" id="543639"/>
    <lineage>
        <taxon>Eukaryota</taxon>
        <taxon>Metazoa</taxon>
        <taxon>Ecdysozoa</taxon>
        <taxon>Arthropoda</taxon>
        <taxon>Chelicerata</taxon>
        <taxon>Arachnida</taxon>
        <taxon>Acari</taxon>
        <taxon>Parasitiformes</taxon>
        <taxon>Ixodida</taxon>
        <taxon>Ixodoidea</taxon>
        <taxon>Ixodidae</taxon>
        <taxon>Rhipicephalinae</taxon>
        <taxon>Dermacentor</taxon>
    </lineage>
</organism>
<dbReference type="Proteomes" id="UP000821865">
    <property type="component" value="Chromosome 1"/>
</dbReference>